<proteinExistence type="predicted"/>
<dbReference type="EMBL" id="JABKAU010000016">
    <property type="protein sequence ID" value="NVO31654.1"/>
    <property type="molecule type" value="Genomic_DNA"/>
</dbReference>
<reference evidence="9 10" key="1">
    <citation type="submission" date="2020-05" db="EMBL/GenBank/DDBJ databases">
        <title>Hymenobacter terrestris sp. nov. and Hymenobacter lapidiphilus sp. nov., isolated from regoliths in Antarctica.</title>
        <authorList>
            <person name="Sedlacek I."/>
            <person name="Pantucek R."/>
            <person name="Zeman M."/>
            <person name="Holochova P."/>
            <person name="Kralova S."/>
            <person name="Stankova E."/>
            <person name="Sedo O."/>
            <person name="Micenkova L."/>
            <person name="Svec P."/>
            <person name="Gupta V."/>
            <person name="Sood U."/>
            <person name="Korpole U.S."/>
            <person name="Lal R."/>
        </authorList>
    </citation>
    <scope>NUCLEOTIDE SEQUENCE [LARGE SCALE GENOMIC DNA]</scope>
    <source>
        <strain evidence="9 10">P5342</strain>
    </source>
</reference>
<dbReference type="SMART" id="SM00448">
    <property type="entry name" value="REC"/>
    <property type="match status" value="1"/>
</dbReference>
<dbReference type="InterPro" id="IPR039420">
    <property type="entry name" value="WalR-like"/>
</dbReference>
<evidence type="ECO:0000259" key="7">
    <source>
        <dbReference type="PROSITE" id="PS50110"/>
    </source>
</evidence>
<dbReference type="Pfam" id="PF04397">
    <property type="entry name" value="LytTR"/>
    <property type="match status" value="1"/>
</dbReference>
<accession>A0A7Y7PPS2</accession>
<keyword evidence="5" id="KW-0804">Transcription</keyword>
<dbReference type="InterPro" id="IPR007492">
    <property type="entry name" value="LytTR_DNA-bd_dom"/>
</dbReference>
<keyword evidence="4" id="KW-0238">DNA-binding</keyword>
<dbReference type="Gene3D" id="2.40.50.1020">
    <property type="entry name" value="LytTr DNA-binding domain"/>
    <property type="match status" value="1"/>
</dbReference>
<evidence type="ECO:0000256" key="6">
    <source>
        <dbReference type="PROSITE-ProRule" id="PRU00169"/>
    </source>
</evidence>
<keyword evidence="2" id="KW-0902">Two-component regulatory system</keyword>
<gene>
    <name evidence="9" type="ORF">HW554_10570</name>
</gene>
<dbReference type="Pfam" id="PF00072">
    <property type="entry name" value="Response_reg"/>
    <property type="match status" value="1"/>
</dbReference>
<dbReference type="GO" id="GO:0032993">
    <property type="term" value="C:protein-DNA complex"/>
    <property type="evidence" value="ECO:0007669"/>
    <property type="project" value="TreeGrafter"/>
</dbReference>
<evidence type="ECO:0000313" key="10">
    <source>
        <dbReference type="Proteomes" id="UP000565521"/>
    </source>
</evidence>
<evidence type="ECO:0000256" key="2">
    <source>
        <dbReference type="ARBA" id="ARBA00023012"/>
    </source>
</evidence>
<dbReference type="SUPFAM" id="SSF52172">
    <property type="entry name" value="CheY-like"/>
    <property type="match status" value="1"/>
</dbReference>
<dbReference type="GO" id="GO:0000156">
    <property type="term" value="F:phosphorelay response regulator activity"/>
    <property type="evidence" value="ECO:0007669"/>
    <property type="project" value="TreeGrafter"/>
</dbReference>
<evidence type="ECO:0000313" key="9">
    <source>
        <dbReference type="EMBL" id="NVO31654.1"/>
    </source>
</evidence>
<keyword evidence="3" id="KW-0805">Transcription regulation</keyword>
<evidence type="ECO:0000259" key="8">
    <source>
        <dbReference type="PROSITE" id="PS50930"/>
    </source>
</evidence>
<dbReference type="Proteomes" id="UP000565521">
    <property type="component" value="Unassembled WGS sequence"/>
</dbReference>
<sequence>MKRVLLVDDEPDARQLLRQYLGQEPGYELVGEARDGPEAVQLIHTLQPDLVFLDIQLPGCSGFEVLARLEQLPQVIFSTAYDAHALQAFEFHALDYLLKPYGRTRFQQALARVAYDDARVEALAQRLLQAGGPYAPRVILHKGTRRLIVEARSIRYVEAYGDYCKVYLHTEQLLALNGISELAQKLDPALFCRVHRSYLVNLAHAQEVVQEGRRRYVVLDNQARVRVSSSYQGQLRQLGL</sequence>
<dbReference type="GO" id="GO:0006355">
    <property type="term" value="P:regulation of DNA-templated transcription"/>
    <property type="evidence" value="ECO:0007669"/>
    <property type="project" value="TreeGrafter"/>
</dbReference>
<feature type="domain" description="HTH LytTR-type" evidence="8">
    <location>
        <begin position="138"/>
        <end position="240"/>
    </location>
</feature>
<organism evidence="9 10">
    <name type="scientific">Hymenobacter lapidiphilus</name>
    <dbReference type="NCBI Taxonomy" id="2608003"/>
    <lineage>
        <taxon>Bacteria</taxon>
        <taxon>Pseudomonadati</taxon>
        <taxon>Bacteroidota</taxon>
        <taxon>Cytophagia</taxon>
        <taxon>Cytophagales</taxon>
        <taxon>Hymenobacteraceae</taxon>
        <taxon>Hymenobacter</taxon>
    </lineage>
</organism>
<name>A0A7Y7PPS2_9BACT</name>
<evidence type="ECO:0000256" key="1">
    <source>
        <dbReference type="ARBA" id="ARBA00022553"/>
    </source>
</evidence>
<comment type="caution">
    <text evidence="9">The sequence shown here is derived from an EMBL/GenBank/DDBJ whole genome shotgun (WGS) entry which is preliminary data.</text>
</comment>
<dbReference type="RefSeq" id="WP_176908554.1">
    <property type="nucleotide sequence ID" value="NZ_JABKAU010000016.1"/>
</dbReference>
<dbReference type="InterPro" id="IPR011006">
    <property type="entry name" value="CheY-like_superfamily"/>
</dbReference>
<dbReference type="PANTHER" id="PTHR48111">
    <property type="entry name" value="REGULATOR OF RPOS"/>
    <property type="match status" value="1"/>
</dbReference>
<dbReference type="PANTHER" id="PTHR48111:SF1">
    <property type="entry name" value="TWO-COMPONENT RESPONSE REGULATOR ORR33"/>
    <property type="match status" value="1"/>
</dbReference>
<dbReference type="SMART" id="SM00850">
    <property type="entry name" value="LytTR"/>
    <property type="match status" value="1"/>
</dbReference>
<dbReference type="GO" id="GO:0005829">
    <property type="term" value="C:cytosol"/>
    <property type="evidence" value="ECO:0007669"/>
    <property type="project" value="TreeGrafter"/>
</dbReference>
<dbReference type="Gene3D" id="3.40.50.2300">
    <property type="match status" value="1"/>
</dbReference>
<keyword evidence="1 6" id="KW-0597">Phosphoprotein</keyword>
<dbReference type="InterPro" id="IPR001789">
    <property type="entry name" value="Sig_transdc_resp-reg_receiver"/>
</dbReference>
<dbReference type="AlphaFoldDB" id="A0A7Y7PPS2"/>
<dbReference type="PROSITE" id="PS50930">
    <property type="entry name" value="HTH_LYTTR"/>
    <property type="match status" value="1"/>
</dbReference>
<evidence type="ECO:0000256" key="5">
    <source>
        <dbReference type="ARBA" id="ARBA00023163"/>
    </source>
</evidence>
<evidence type="ECO:0000256" key="4">
    <source>
        <dbReference type="ARBA" id="ARBA00023125"/>
    </source>
</evidence>
<dbReference type="PROSITE" id="PS50110">
    <property type="entry name" value="RESPONSE_REGULATORY"/>
    <property type="match status" value="1"/>
</dbReference>
<evidence type="ECO:0000256" key="3">
    <source>
        <dbReference type="ARBA" id="ARBA00023015"/>
    </source>
</evidence>
<feature type="domain" description="Response regulatory" evidence="7">
    <location>
        <begin position="3"/>
        <end position="114"/>
    </location>
</feature>
<dbReference type="GO" id="GO:0000976">
    <property type="term" value="F:transcription cis-regulatory region binding"/>
    <property type="evidence" value="ECO:0007669"/>
    <property type="project" value="TreeGrafter"/>
</dbReference>
<feature type="modified residue" description="4-aspartylphosphate" evidence="6">
    <location>
        <position position="54"/>
    </location>
</feature>
<keyword evidence="10" id="KW-1185">Reference proteome</keyword>
<protein>
    <submittedName>
        <fullName evidence="9">Response regulator transcription factor</fullName>
    </submittedName>
</protein>